<protein>
    <submittedName>
        <fullName evidence="2">VOC family protein</fullName>
    </submittedName>
</protein>
<dbReference type="PANTHER" id="PTHR43279:SF1">
    <property type="entry name" value="CATECHOL-2,3-DIOXYGENASE"/>
    <property type="match status" value="1"/>
</dbReference>
<dbReference type="CDD" id="cd16359">
    <property type="entry name" value="VOC_BsCatE_like_C"/>
    <property type="match status" value="1"/>
</dbReference>
<dbReference type="InterPro" id="IPR029068">
    <property type="entry name" value="Glyas_Bleomycin-R_OHBP_Dase"/>
</dbReference>
<dbReference type="InterPro" id="IPR037523">
    <property type="entry name" value="VOC_core"/>
</dbReference>
<organism evidence="2 3">
    <name type="scientific">Oceanobacillus kapialis</name>
    <dbReference type="NCBI Taxonomy" id="481353"/>
    <lineage>
        <taxon>Bacteria</taxon>
        <taxon>Bacillati</taxon>
        <taxon>Bacillota</taxon>
        <taxon>Bacilli</taxon>
        <taxon>Bacillales</taxon>
        <taxon>Bacillaceae</taxon>
        <taxon>Oceanobacillus</taxon>
    </lineage>
</organism>
<evidence type="ECO:0000313" key="2">
    <source>
        <dbReference type="EMBL" id="MFD2630574.1"/>
    </source>
</evidence>
<dbReference type="EMBL" id="JBHUMX010000044">
    <property type="protein sequence ID" value="MFD2630574.1"/>
    <property type="molecule type" value="Genomic_DNA"/>
</dbReference>
<keyword evidence="3" id="KW-1185">Reference proteome</keyword>
<dbReference type="PANTHER" id="PTHR43279">
    <property type="entry name" value="CATECHOL-2,3-DIOXYGENASE"/>
    <property type="match status" value="1"/>
</dbReference>
<proteinExistence type="predicted"/>
<dbReference type="Proteomes" id="UP001597451">
    <property type="component" value="Unassembled WGS sequence"/>
</dbReference>
<accession>A0ABW5Q4X2</accession>
<dbReference type="Gene3D" id="3.10.180.10">
    <property type="entry name" value="2,3-Dihydroxybiphenyl 1,2-Dioxygenase, domain 1"/>
    <property type="match status" value="2"/>
</dbReference>
<evidence type="ECO:0000313" key="3">
    <source>
        <dbReference type="Proteomes" id="UP001597451"/>
    </source>
</evidence>
<dbReference type="InterPro" id="IPR004360">
    <property type="entry name" value="Glyas_Fos-R_dOase_dom"/>
</dbReference>
<evidence type="ECO:0000259" key="1">
    <source>
        <dbReference type="PROSITE" id="PS51819"/>
    </source>
</evidence>
<reference evidence="3" key="1">
    <citation type="journal article" date="2019" name="Int. J. Syst. Evol. Microbiol.">
        <title>The Global Catalogue of Microorganisms (GCM) 10K type strain sequencing project: providing services to taxonomists for standard genome sequencing and annotation.</title>
        <authorList>
            <consortium name="The Broad Institute Genomics Platform"/>
            <consortium name="The Broad Institute Genome Sequencing Center for Infectious Disease"/>
            <person name="Wu L."/>
            <person name="Ma J."/>
        </authorList>
    </citation>
    <scope>NUCLEOTIDE SEQUENCE [LARGE SCALE GENOMIC DNA]</scope>
    <source>
        <strain evidence="3">TISTR 1858</strain>
    </source>
</reference>
<gene>
    <name evidence="2" type="ORF">ACFSUN_17490</name>
</gene>
<dbReference type="Pfam" id="PF00903">
    <property type="entry name" value="Glyoxalase"/>
    <property type="match status" value="2"/>
</dbReference>
<feature type="domain" description="VOC" evidence="1">
    <location>
        <begin position="9"/>
        <end position="128"/>
    </location>
</feature>
<feature type="domain" description="VOC" evidence="1">
    <location>
        <begin position="169"/>
        <end position="282"/>
    </location>
</feature>
<dbReference type="PROSITE" id="PS51819">
    <property type="entry name" value="VOC"/>
    <property type="match status" value="2"/>
</dbReference>
<sequence length="282" mass="31304">MEEKFFKGPTVYVEELSINVTDLHKSIDFYQSIIGFQVLEQTERTAKLSANGKTTILTLELPENVVKKEQRTTGLYHVAVLLPNRQALSSFLEHVLRRGVHLGAADHAVSEALYLSDPDGNGIEVYCDRASTNWQWSGDQVQMGTDPLNGDGLLAEIHEVWNGLPTETIIGHIHLHVDRLETAEAFYSKGLNFSVVARYPGALFTSTGGYHHHIGLNIWNGEGAPSPKTNSVGLNWFSLKFPDEDAREKAIERLKALGIEVATYSTYMDVKDPAGNTIRLTI</sequence>
<dbReference type="RefSeq" id="WP_379563952.1">
    <property type="nucleotide sequence ID" value="NZ_JBHUMX010000044.1"/>
</dbReference>
<name>A0ABW5Q4X2_9BACI</name>
<comment type="caution">
    <text evidence="2">The sequence shown here is derived from an EMBL/GenBank/DDBJ whole genome shotgun (WGS) entry which is preliminary data.</text>
</comment>
<dbReference type="SUPFAM" id="SSF54593">
    <property type="entry name" value="Glyoxalase/Bleomycin resistance protein/Dihydroxybiphenyl dioxygenase"/>
    <property type="match status" value="2"/>
</dbReference>